<dbReference type="EMBL" id="CM046389">
    <property type="protein sequence ID" value="KAI8567901.1"/>
    <property type="molecule type" value="Genomic_DNA"/>
</dbReference>
<reference evidence="1" key="1">
    <citation type="submission" date="2022-02" db="EMBL/GenBank/DDBJ databases">
        <title>Plant Genome Project.</title>
        <authorList>
            <person name="Zhang R.-G."/>
        </authorList>
    </citation>
    <scope>NUCLEOTIDE SEQUENCE</scope>
    <source>
        <strain evidence="1">AT1</strain>
    </source>
</reference>
<evidence type="ECO:0000313" key="1">
    <source>
        <dbReference type="EMBL" id="KAI8567901.1"/>
    </source>
</evidence>
<evidence type="ECO:0000313" key="2">
    <source>
        <dbReference type="Proteomes" id="UP001062846"/>
    </source>
</evidence>
<comment type="caution">
    <text evidence="1">The sequence shown here is derived from an EMBL/GenBank/DDBJ whole genome shotgun (WGS) entry which is preliminary data.</text>
</comment>
<name>A0ACC0PRX3_RHOML</name>
<protein>
    <submittedName>
        <fullName evidence="1">Uncharacterized protein</fullName>
    </submittedName>
</protein>
<keyword evidence="2" id="KW-1185">Reference proteome</keyword>
<gene>
    <name evidence="1" type="ORF">RHMOL_Rhmol02G0157300</name>
</gene>
<dbReference type="Proteomes" id="UP001062846">
    <property type="component" value="Chromosome 2"/>
</dbReference>
<sequence length="959" mass="104759">MYVFHSPFVYVNCSDRSGFASNLGVSPRLGQERVPVMIGMRFQAFPRTEPRNCGSRQETLPDEAFPATKLCFVIDSVVFCSQLLFFPSTGPADKTKLNRYVASLLKDNYATAKLKHKINLYALMAESQKQASSPVNLKDKDSLLDMDFGKDFLSSWKTTSVADGYAMDFDFGPVGKGKKKAFNFDKLDVDFTVDGDLDKISSFKVDISDLDISSPPKRAGKSKERSNESDGRNHQIKQDRFSFPFDFNELDSFSFDSSLMKQETQSNNVNSKEMSRSSKCQGSGTDPTDGINESEVGLTLELPVLVGATATKIESPVGAGGFGDLDPIKKNSPSNPERNDDGPLKSATLPIKAASVETRIFQEKTTTTIAQEKNQESHQQEKITSPELRAQETMQDLTVQYVSVKESTQHSAPEIQVEVCSQATKVHSKAGGDRNDIFESVCGFGVNGENPAIENSPTQPIARSSSNDGERNKFGSDSNIAVGYADGAEPAQDASYSDITPSISISMEAIHDTSPSRDAQNANGNLRLGTLSSGGLLRKLSQMKEKQTGISESKYFKKSDETESPSQQTPSSQAKPTMLGGKRIGYEKQGSTHEGRDGVHARDAQSGSNLLGLSRPHSGEINIGEAVQPGSRSNAKGLNSVGERYNASGALIGAKLFVSSRTCIPGAMKVETVLDSGKKKESFTDLSSCLNPSSSLEQTNKSTTQSCVNPRLPSSSIVPAKNPNDVVDERRKLCSPKAGRSILDLSSLKISRTIGAKPHPSKSTLEKEIKPLRNTVRNVEQEGSTVSKMALSVRTEKQTPPTPHLKRKAFEGLNADMLSLNPSKRLSPSATETRNCERSDIVVDKEVCGNKNPTDGRPYNDSNDPQTSTPDTPQEVNMAELEFPLVLENDVNVEKADAYTKELEDICNMLKKKHEEAKEILVRAIVNNNKLLMLNHPIYDEKISFQIVFGVVLCFLRQL</sequence>
<proteinExistence type="predicted"/>
<accession>A0ACC0PRX3</accession>
<organism evidence="1 2">
    <name type="scientific">Rhododendron molle</name>
    <name type="common">Chinese azalea</name>
    <name type="synonym">Azalea mollis</name>
    <dbReference type="NCBI Taxonomy" id="49168"/>
    <lineage>
        <taxon>Eukaryota</taxon>
        <taxon>Viridiplantae</taxon>
        <taxon>Streptophyta</taxon>
        <taxon>Embryophyta</taxon>
        <taxon>Tracheophyta</taxon>
        <taxon>Spermatophyta</taxon>
        <taxon>Magnoliopsida</taxon>
        <taxon>eudicotyledons</taxon>
        <taxon>Gunneridae</taxon>
        <taxon>Pentapetalae</taxon>
        <taxon>asterids</taxon>
        <taxon>Ericales</taxon>
        <taxon>Ericaceae</taxon>
        <taxon>Ericoideae</taxon>
        <taxon>Rhodoreae</taxon>
        <taxon>Rhododendron</taxon>
    </lineage>
</organism>